<dbReference type="AlphaFoldDB" id="A0AAU6PEX1"/>
<keyword evidence="3 6" id="KW-0963">Cytoplasm</keyword>
<dbReference type="HAMAP" id="MF_00040">
    <property type="entry name" value="RRF"/>
    <property type="match status" value="1"/>
</dbReference>
<evidence type="ECO:0000256" key="6">
    <source>
        <dbReference type="HAMAP-Rule" id="MF_00040"/>
    </source>
</evidence>
<dbReference type="NCBIfam" id="TIGR00496">
    <property type="entry name" value="frr"/>
    <property type="match status" value="1"/>
</dbReference>
<evidence type="ECO:0000259" key="8">
    <source>
        <dbReference type="Pfam" id="PF01765"/>
    </source>
</evidence>
<feature type="domain" description="Ribosome recycling factor" evidence="8">
    <location>
        <begin position="20"/>
        <end position="183"/>
    </location>
</feature>
<reference evidence="9" key="1">
    <citation type="submission" date="2023-10" db="EMBL/GenBank/DDBJ databases">
        <title>The first scallop-associated chemosynthetic bacterial symbiont.</title>
        <authorList>
            <person name="Lin Y.-T."/>
            <person name="Sun J."/>
            <person name="Ip J.C.-H."/>
            <person name="He X."/>
            <person name="Gao Z.-M."/>
            <person name="Perez M."/>
            <person name="Xu T."/>
            <person name="Qian P.-Y."/>
            <person name="Qiu J.-W."/>
        </authorList>
    </citation>
    <scope>NUCLEOTIDE SEQUENCE</scope>
    <source>
        <strain evidence="9">Gill1</strain>
    </source>
</reference>
<evidence type="ECO:0000256" key="5">
    <source>
        <dbReference type="ARBA" id="ARBA00025050"/>
    </source>
</evidence>
<dbReference type="PANTHER" id="PTHR20982">
    <property type="entry name" value="RIBOSOME RECYCLING FACTOR"/>
    <property type="match status" value="1"/>
</dbReference>
<keyword evidence="7" id="KW-0175">Coiled coil</keyword>
<feature type="coiled-coil region" evidence="7">
    <location>
        <begin position="139"/>
        <end position="166"/>
    </location>
</feature>
<dbReference type="FunFam" id="3.30.1360.40:FF:000001">
    <property type="entry name" value="Ribosome-recycling factor"/>
    <property type="match status" value="1"/>
</dbReference>
<evidence type="ECO:0000256" key="2">
    <source>
        <dbReference type="ARBA" id="ARBA00005912"/>
    </source>
</evidence>
<dbReference type="Gene3D" id="3.30.1360.40">
    <property type="match status" value="1"/>
</dbReference>
<comment type="subcellular location">
    <subcellularLocation>
        <location evidence="1 6">Cytoplasm</location>
    </subcellularLocation>
</comment>
<dbReference type="Pfam" id="PF01765">
    <property type="entry name" value="RRF"/>
    <property type="match status" value="1"/>
</dbReference>
<dbReference type="InterPro" id="IPR023584">
    <property type="entry name" value="Ribosome_recyc_fac_dom"/>
</dbReference>
<evidence type="ECO:0000256" key="3">
    <source>
        <dbReference type="ARBA" id="ARBA00022490"/>
    </source>
</evidence>
<comment type="similarity">
    <text evidence="2 6">Belongs to the RRF family.</text>
</comment>
<sequence>MLNEIQKDADERMNKSLASLENNFTKIRAGRAHPSLLEQIQVDYYGSMVPISQVANISAEDSRTLKVSPWEKEMVAVVERAIMTSDLGLNPQTVGQVMRIPLPPLTEERRRELVRVVKDEAEQAKVAVRNIRRDANSDFKELLKDKEVSEDDAHKAEENVQKMTDAHIKSIDDKLTEKESTLLEI</sequence>
<dbReference type="PANTHER" id="PTHR20982:SF3">
    <property type="entry name" value="MITOCHONDRIAL RIBOSOME RECYCLING FACTOR PSEUDO 1"/>
    <property type="match status" value="1"/>
</dbReference>
<dbReference type="FunFam" id="1.10.132.20:FF:000001">
    <property type="entry name" value="Ribosome-recycling factor"/>
    <property type="match status" value="1"/>
</dbReference>
<evidence type="ECO:0000313" key="9">
    <source>
        <dbReference type="EMBL" id="WXT99544.1"/>
    </source>
</evidence>
<evidence type="ECO:0000256" key="7">
    <source>
        <dbReference type="SAM" id="Coils"/>
    </source>
</evidence>
<dbReference type="InterPro" id="IPR036191">
    <property type="entry name" value="RRF_sf"/>
</dbReference>
<dbReference type="CDD" id="cd00520">
    <property type="entry name" value="RRF"/>
    <property type="match status" value="1"/>
</dbReference>
<dbReference type="EMBL" id="CP138327">
    <property type="protein sequence ID" value="WXT99544.1"/>
    <property type="molecule type" value="Genomic_DNA"/>
</dbReference>
<comment type="function">
    <text evidence="5 6">Responsible for the release of ribosomes from messenger RNA at the termination of protein biosynthesis. May increase the efficiency of translation by recycling ribosomes from one round of translation to another.</text>
</comment>
<protein>
    <recommendedName>
        <fullName evidence="6">Ribosome-recycling factor</fullName>
        <shortName evidence="6">RRF</shortName>
    </recommendedName>
    <alternativeName>
        <fullName evidence="6">Ribosome-releasing factor</fullName>
    </alternativeName>
</protein>
<dbReference type="GO" id="GO:0002184">
    <property type="term" value="P:cytoplasmic translational termination"/>
    <property type="evidence" value="ECO:0007669"/>
    <property type="project" value="TreeGrafter"/>
</dbReference>
<accession>A0AAU6PEX1</accession>
<name>A0AAU6PEX1_9GAMM</name>
<gene>
    <name evidence="6 9" type="primary">frr</name>
    <name evidence="9" type="ORF">Ctma_0243</name>
</gene>
<organism evidence="9">
    <name type="scientific">Catillopecten margaritatus gill symbiont</name>
    <dbReference type="NCBI Taxonomy" id="3083288"/>
    <lineage>
        <taxon>Bacteria</taxon>
        <taxon>Pseudomonadati</taxon>
        <taxon>Pseudomonadota</taxon>
        <taxon>Gammaproteobacteria</taxon>
        <taxon>sulfur-oxidizing symbionts</taxon>
    </lineage>
</organism>
<dbReference type="SUPFAM" id="SSF55194">
    <property type="entry name" value="Ribosome recycling factor, RRF"/>
    <property type="match status" value="1"/>
</dbReference>
<dbReference type="GO" id="GO:0005829">
    <property type="term" value="C:cytosol"/>
    <property type="evidence" value="ECO:0007669"/>
    <property type="project" value="GOC"/>
</dbReference>
<evidence type="ECO:0000256" key="1">
    <source>
        <dbReference type="ARBA" id="ARBA00004496"/>
    </source>
</evidence>
<keyword evidence="4 6" id="KW-0648">Protein biosynthesis</keyword>
<dbReference type="InterPro" id="IPR002661">
    <property type="entry name" value="Ribosome_recyc_fac"/>
</dbReference>
<dbReference type="Gene3D" id="1.10.132.20">
    <property type="entry name" value="Ribosome-recycling factor"/>
    <property type="match status" value="1"/>
</dbReference>
<dbReference type="GO" id="GO:0043023">
    <property type="term" value="F:ribosomal large subunit binding"/>
    <property type="evidence" value="ECO:0007669"/>
    <property type="project" value="TreeGrafter"/>
</dbReference>
<evidence type="ECO:0000256" key="4">
    <source>
        <dbReference type="ARBA" id="ARBA00022917"/>
    </source>
</evidence>
<proteinExistence type="inferred from homology"/>